<dbReference type="AlphaFoldDB" id="A0AA35YKA8"/>
<feature type="region of interest" description="Disordered" evidence="1">
    <location>
        <begin position="118"/>
        <end position="145"/>
    </location>
</feature>
<sequence>MVSWWCNSSVGRSDDVIRVVLPVIAADCDGRRRVKQDLMVAEKWVVGGDDGSGNLGETGGCLVAAAKVLRVSKFSNVPPDLISLPSCGKYEIEKSLPSSHFPNGRRNRPCRNCCRCRSRPPPTTSSYSRYSSPPSRPTPDFSDLPPPYLDSTVVSRIDQRHPHCFRLLFTISHVAPLPFSTLSSYIAIIDSDSTTGLFQRHCSTKSKPHWKPLSVHLITAATDLGRRSSLETLTIVVNRAGYTVIHHHHPGSVSDHPPLSATIVNLPSSISRHPQLCFCKESIMLLEVGTWKIYSWDTFLLLVGLLLLGK</sequence>
<name>A0AA35YKA8_LACSI</name>
<feature type="compositionally biased region" description="Low complexity" evidence="1">
    <location>
        <begin position="124"/>
        <end position="133"/>
    </location>
</feature>
<evidence type="ECO:0000313" key="2">
    <source>
        <dbReference type="EMBL" id="CAI9275588.1"/>
    </source>
</evidence>
<dbReference type="EMBL" id="OX465079">
    <property type="protein sequence ID" value="CAI9275588.1"/>
    <property type="molecule type" value="Genomic_DNA"/>
</dbReference>
<keyword evidence="3" id="KW-1185">Reference proteome</keyword>
<accession>A0AA35YKA8</accession>
<reference evidence="2" key="1">
    <citation type="submission" date="2023-04" db="EMBL/GenBank/DDBJ databases">
        <authorList>
            <person name="Vijverberg K."/>
            <person name="Xiong W."/>
            <person name="Schranz E."/>
        </authorList>
    </citation>
    <scope>NUCLEOTIDE SEQUENCE</scope>
</reference>
<evidence type="ECO:0000256" key="1">
    <source>
        <dbReference type="SAM" id="MobiDB-lite"/>
    </source>
</evidence>
<proteinExistence type="predicted"/>
<dbReference type="Proteomes" id="UP001177003">
    <property type="component" value="Chromosome 3"/>
</dbReference>
<evidence type="ECO:0000313" key="3">
    <source>
        <dbReference type="Proteomes" id="UP001177003"/>
    </source>
</evidence>
<organism evidence="2 3">
    <name type="scientific">Lactuca saligna</name>
    <name type="common">Willowleaf lettuce</name>
    <dbReference type="NCBI Taxonomy" id="75948"/>
    <lineage>
        <taxon>Eukaryota</taxon>
        <taxon>Viridiplantae</taxon>
        <taxon>Streptophyta</taxon>
        <taxon>Embryophyta</taxon>
        <taxon>Tracheophyta</taxon>
        <taxon>Spermatophyta</taxon>
        <taxon>Magnoliopsida</taxon>
        <taxon>eudicotyledons</taxon>
        <taxon>Gunneridae</taxon>
        <taxon>Pentapetalae</taxon>
        <taxon>asterids</taxon>
        <taxon>campanulids</taxon>
        <taxon>Asterales</taxon>
        <taxon>Asteraceae</taxon>
        <taxon>Cichorioideae</taxon>
        <taxon>Cichorieae</taxon>
        <taxon>Lactucinae</taxon>
        <taxon>Lactuca</taxon>
    </lineage>
</organism>
<protein>
    <submittedName>
        <fullName evidence="2">Uncharacterized protein</fullName>
    </submittedName>
</protein>
<gene>
    <name evidence="2" type="ORF">LSALG_LOCUS15611</name>
</gene>